<dbReference type="EMBL" id="JANJYI010000004">
    <property type="protein sequence ID" value="KAK2652097.1"/>
    <property type="molecule type" value="Genomic_DNA"/>
</dbReference>
<comment type="caution">
    <text evidence="2">The sequence shown here is derived from an EMBL/GenBank/DDBJ whole genome shotgun (WGS) entry which is preliminary data.</text>
</comment>
<evidence type="ECO:0000313" key="3">
    <source>
        <dbReference type="Proteomes" id="UP001280121"/>
    </source>
</evidence>
<name>A0AAD9X3J2_9ROSI</name>
<reference evidence="2" key="1">
    <citation type="journal article" date="2023" name="Plant J.">
        <title>Genome sequences and population genomics provide insights into the demographic history, inbreeding, and mutation load of two 'living fossil' tree species of Dipteronia.</title>
        <authorList>
            <person name="Feng Y."/>
            <person name="Comes H.P."/>
            <person name="Chen J."/>
            <person name="Zhu S."/>
            <person name="Lu R."/>
            <person name="Zhang X."/>
            <person name="Li P."/>
            <person name="Qiu J."/>
            <person name="Olsen K.M."/>
            <person name="Qiu Y."/>
        </authorList>
    </citation>
    <scope>NUCLEOTIDE SEQUENCE</scope>
    <source>
        <strain evidence="2">KIB01</strain>
    </source>
</reference>
<dbReference type="Pfam" id="PF03108">
    <property type="entry name" value="DBD_Tnp_Mut"/>
    <property type="match status" value="1"/>
</dbReference>
<proteinExistence type="predicted"/>
<evidence type="ECO:0000259" key="1">
    <source>
        <dbReference type="Pfam" id="PF03108"/>
    </source>
</evidence>
<keyword evidence="3" id="KW-1185">Reference proteome</keyword>
<dbReference type="PANTHER" id="PTHR31973">
    <property type="entry name" value="POLYPROTEIN, PUTATIVE-RELATED"/>
    <property type="match status" value="1"/>
</dbReference>
<accession>A0AAD9X3J2</accession>
<dbReference type="PANTHER" id="PTHR31973:SF187">
    <property type="entry name" value="MUTATOR TRANSPOSASE MUDRA PROTEIN"/>
    <property type="match status" value="1"/>
</dbReference>
<evidence type="ECO:0000313" key="2">
    <source>
        <dbReference type="EMBL" id="KAK2652097.1"/>
    </source>
</evidence>
<dbReference type="InterPro" id="IPR004332">
    <property type="entry name" value="Transposase_MuDR"/>
</dbReference>
<feature type="domain" description="Transposase MuDR plant" evidence="1">
    <location>
        <begin position="13"/>
        <end position="40"/>
    </location>
</feature>
<sequence length="210" mass="24371">MQFNRGSILIRFKNDKNSVTFKCKAPGCPWRIHALCMQNDITMIVKTYIVKHDCFRVYKVQEARVKWIASKFEVVVKSNPDINIGVIEEISRERYKVSVDTQRLYKTKKRALDYLERDHTEDFKYLGKYAYIVQQCNKRSIAYIHLHSPMPTFQRFVMSFEAHNEGFMAGCRPFIGSDGYHLKGTYKGILLSTVALDASSGLFSTCCLHM</sequence>
<dbReference type="AlphaFoldDB" id="A0AAD9X3J2"/>
<organism evidence="2 3">
    <name type="scientific">Dipteronia dyeriana</name>
    <dbReference type="NCBI Taxonomy" id="168575"/>
    <lineage>
        <taxon>Eukaryota</taxon>
        <taxon>Viridiplantae</taxon>
        <taxon>Streptophyta</taxon>
        <taxon>Embryophyta</taxon>
        <taxon>Tracheophyta</taxon>
        <taxon>Spermatophyta</taxon>
        <taxon>Magnoliopsida</taxon>
        <taxon>eudicotyledons</taxon>
        <taxon>Gunneridae</taxon>
        <taxon>Pentapetalae</taxon>
        <taxon>rosids</taxon>
        <taxon>malvids</taxon>
        <taxon>Sapindales</taxon>
        <taxon>Sapindaceae</taxon>
        <taxon>Hippocastanoideae</taxon>
        <taxon>Acereae</taxon>
        <taxon>Dipteronia</taxon>
    </lineage>
</organism>
<gene>
    <name evidence="2" type="ORF">Ddye_011953</name>
</gene>
<protein>
    <recommendedName>
        <fullName evidence="1">Transposase MuDR plant domain-containing protein</fullName>
    </recommendedName>
</protein>
<dbReference type="Proteomes" id="UP001280121">
    <property type="component" value="Unassembled WGS sequence"/>
</dbReference>